<dbReference type="Proteomes" id="UP001210999">
    <property type="component" value="Unassembled WGS sequence"/>
</dbReference>
<proteinExistence type="predicted"/>
<gene>
    <name evidence="1" type="ORF">PL594_04130</name>
</gene>
<accession>A0AAP3JXD7</accession>
<evidence type="ECO:0000313" key="1">
    <source>
        <dbReference type="EMBL" id="MDB0850697.1"/>
    </source>
</evidence>
<dbReference type="AlphaFoldDB" id="A0AAP3JXD7"/>
<dbReference type="RefSeq" id="WP_258854129.1">
    <property type="nucleotide sequence ID" value="NZ_CAXKYE010000072.1"/>
</dbReference>
<organism evidence="1 2">
    <name type="scientific">Phocaeicola vulgatus</name>
    <name type="common">Bacteroides vulgatus</name>
    <dbReference type="NCBI Taxonomy" id="821"/>
    <lineage>
        <taxon>Bacteria</taxon>
        <taxon>Pseudomonadati</taxon>
        <taxon>Bacteroidota</taxon>
        <taxon>Bacteroidia</taxon>
        <taxon>Bacteroidales</taxon>
        <taxon>Bacteroidaceae</taxon>
        <taxon>Phocaeicola</taxon>
    </lineage>
</organism>
<comment type="caution">
    <text evidence="1">The sequence shown here is derived from an EMBL/GenBank/DDBJ whole genome shotgun (WGS) entry which is preliminary data.</text>
</comment>
<dbReference type="EMBL" id="JAQKEI010000004">
    <property type="protein sequence ID" value="MDB0850697.1"/>
    <property type="molecule type" value="Genomic_DNA"/>
</dbReference>
<reference evidence="1" key="1">
    <citation type="submission" date="2023-01" db="EMBL/GenBank/DDBJ databases">
        <title>Human gut microbiome strain richness.</title>
        <authorList>
            <person name="Chen-Liaw A."/>
        </authorList>
    </citation>
    <scope>NUCLEOTIDE SEQUENCE</scope>
    <source>
        <strain evidence="1">H9_m1001271B151109d0_201107</strain>
    </source>
</reference>
<protein>
    <submittedName>
        <fullName evidence="1">Uncharacterized protein</fullName>
    </submittedName>
</protein>
<evidence type="ECO:0000313" key="2">
    <source>
        <dbReference type="Proteomes" id="UP001210999"/>
    </source>
</evidence>
<sequence>MQDVEAEDAEKDDGCVAMQTGKVIKKKGSDNTILSFIFLKDVYK</sequence>
<name>A0AAP3JXD7_PHOVU</name>